<dbReference type="EC" id="5.4.-.-" evidence="1"/>
<sequence length="170" mass="19371">MKNYLYLLLCLLFLSACERPVQSTYYIVRHGEKVDDSSDPALSAAGQERAETLKKLLADKKISAVYSTKYIRTTSTAKPLADAMQLSIQNYDPRNQKPFVEELKKIEGKNILVVGHSNTIRHIANGLYEKDTLTKDLPETDFDNLYIVKRQSAPKKKLKFEAKTYGKETH</sequence>
<protein>
    <submittedName>
        <fullName evidence="1">Phosphoglycerate mutase family protein</fullName>
        <ecNumber evidence="1">5.4.-.-</ecNumber>
    </submittedName>
</protein>
<keyword evidence="2" id="KW-1185">Reference proteome</keyword>
<dbReference type="InterPro" id="IPR013078">
    <property type="entry name" value="His_Pase_superF_clade-1"/>
</dbReference>
<dbReference type="SUPFAM" id="SSF53254">
    <property type="entry name" value="Phosphoglycerate mutase-like"/>
    <property type="match status" value="1"/>
</dbReference>
<dbReference type="Gene3D" id="3.40.50.1240">
    <property type="entry name" value="Phosphoglycerate mutase-like"/>
    <property type="match status" value="1"/>
</dbReference>
<dbReference type="Proteomes" id="UP001597510">
    <property type="component" value="Unassembled WGS sequence"/>
</dbReference>
<dbReference type="PROSITE" id="PS51257">
    <property type="entry name" value="PROKAR_LIPOPROTEIN"/>
    <property type="match status" value="1"/>
</dbReference>
<accession>A0ABW5J3S1</accession>
<keyword evidence="1" id="KW-0413">Isomerase</keyword>
<reference evidence="2" key="1">
    <citation type="journal article" date="2019" name="Int. J. Syst. Evol. Microbiol.">
        <title>The Global Catalogue of Microorganisms (GCM) 10K type strain sequencing project: providing services to taxonomists for standard genome sequencing and annotation.</title>
        <authorList>
            <consortium name="The Broad Institute Genomics Platform"/>
            <consortium name="The Broad Institute Genome Sequencing Center for Infectious Disease"/>
            <person name="Wu L."/>
            <person name="Ma J."/>
        </authorList>
    </citation>
    <scope>NUCLEOTIDE SEQUENCE [LARGE SCALE GENOMIC DNA]</scope>
    <source>
        <strain evidence="2">KCTC 52344</strain>
    </source>
</reference>
<name>A0ABW5J3S1_9BACT</name>
<dbReference type="RefSeq" id="WP_340236443.1">
    <property type="nucleotide sequence ID" value="NZ_JBBEWC010000006.1"/>
</dbReference>
<evidence type="ECO:0000313" key="1">
    <source>
        <dbReference type="EMBL" id="MFD2519702.1"/>
    </source>
</evidence>
<evidence type="ECO:0000313" key="2">
    <source>
        <dbReference type="Proteomes" id="UP001597510"/>
    </source>
</evidence>
<dbReference type="InterPro" id="IPR029033">
    <property type="entry name" value="His_PPase_superfam"/>
</dbReference>
<dbReference type="PANTHER" id="PTHR48100">
    <property type="entry name" value="BROAD-SPECIFICITY PHOSPHATASE YOR283W-RELATED"/>
    <property type="match status" value="1"/>
</dbReference>
<dbReference type="EMBL" id="JBHULC010000003">
    <property type="protein sequence ID" value="MFD2519702.1"/>
    <property type="molecule type" value="Genomic_DNA"/>
</dbReference>
<gene>
    <name evidence="1" type="ORF">ACFSR2_02330</name>
</gene>
<proteinExistence type="predicted"/>
<organism evidence="1 2">
    <name type="scientific">Emticicia soli</name>
    <dbReference type="NCBI Taxonomy" id="2027878"/>
    <lineage>
        <taxon>Bacteria</taxon>
        <taxon>Pseudomonadati</taxon>
        <taxon>Bacteroidota</taxon>
        <taxon>Cytophagia</taxon>
        <taxon>Cytophagales</taxon>
        <taxon>Leadbetterellaceae</taxon>
        <taxon>Emticicia</taxon>
    </lineage>
</organism>
<dbReference type="GO" id="GO:0016853">
    <property type="term" value="F:isomerase activity"/>
    <property type="evidence" value="ECO:0007669"/>
    <property type="project" value="UniProtKB-KW"/>
</dbReference>
<dbReference type="PANTHER" id="PTHR48100:SF1">
    <property type="entry name" value="HISTIDINE PHOSPHATASE FAMILY PROTEIN-RELATED"/>
    <property type="match status" value="1"/>
</dbReference>
<dbReference type="Pfam" id="PF00300">
    <property type="entry name" value="His_Phos_1"/>
    <property type="match status" value="1"/>
</dbReference>
<dbReference type="InterPro" id="IPR050275">
    <property type="entry name" value="PGM_Phosphatase"/>
</dbReference>
<dbReference type="CDD" id="cd07067">
    <property type="entry name" value="HP_PGM_like"/>
    <property type="match status" value="1"/>
</dbReference>
<comment type="caution">
    <text evidence="1">The sequence shown here is derived from an EMBL/GenBank/DDBJ whole genome shotgun (WGS) entry which is preliminary data.</text>
</comment>